<dbReference type="InterPro" id="IPR003156">
    <property type="entry name" value="DHHA1_dom"/>
</dbReference>
<dbReference type="Pfam" id="PF01368">
    <property type="entry name" value="DHH"/>
    <property type="match status" value="1"/>
</dbReference>
<feature type="domain" description="DDH" evidence="1">
    <location>
        <begin position="16"/>
        <end position="157"/>
    </location>
</feature>
<dbReference type="InterPro" id="IPR051319">
    <property type="entry name" value="Oligoribo/pAp-PDE_c-di-AMP_PDE"/>
</dbReference>
<name>A0AAX2JCN0_9FUSO</name>
<feature type="domain" description="DHHA1" evidence="2">
    <location>
        <begin position="227"/>
        <end position="312"/>
    </location>
</feature>
<organism evidence="3 4">
    <name type="scientific">Fusobacterium ulcerans</name>
    <dbReference type="NCBI Taxonomy" id="861"/>
    <lineage>
        <taxon>Bacteria</taxon>
        <taxon>Fusobacteriati</taxon>
        <taxon>Fusobacteriota</taxon>
        <taxon>Fusobacteriia</taxon>
        <taxon>Fusobacteriales</taxon>
        <taxon>Fusobacteriaceae</taxon>
        <taxon>Fusobacterium</taxon>
    </lineage>
</organism>
<dbReference type="EC" id="3.1.-.-" evidence="3"/>
<dbReference type="Gene3D" id="3.10.310.30">
    <property type="match status" value="1"/>
</dbReference>
<protein>
    <submittedName>
        <fullName evidence="3">Bifunctional oligoribonuclease and PAP phosphatase nrnA</fullName>
        <ecNumber evidence="3">3.1.-.-</ecNumber>
    </submittedName>
</protein>
<evidence type="ECO:0000313" key="3">
    <source>
        <dbReference type="EMBL" id="SQJ02979.1"/>
    </source>
</evidence>
<dbReference type="Pfam" id="PF02272">
    <property type="entry name" value="DHHA1"/>
    <property type="match status" value="1"/>
</dbReference>
<evidence type="ECO:0000259" key="2">
    <source>
        <dbReference type="Pfam" id="PF02272"/>
    </source>
</evidence>
<evidence type="ECO:0000313" key="4">
    <source>
        <dbReference type="Proteomes" id="UP000249008"/>
    </source>
</evidence>
<dbReference type="PANTHER" id="PTHR47618:SF1">
    <property type="entry name" value="BIFUNCTIONAL OLIGORIBONUCLEASE AND PAP PHOSPHATASE NRNA"/>
    <property type="match status" value="1"/>
</dbReference>
<reference evidence="3 4" key="1">
    <citation type="submission" date="2018-06" db="EMBL/GenBank/DDBJ databases">
        <authorList>
            <consortium name="Pathogen Informatics"/>
            <person name="Doyle S."/>
        </authorList>
    </citation>
    <scope>NUCLEOTIDE SEQUENCE [LARGE SCALE GENOMIC DNA]</scope>
    <source>
        <strain evidence="3 4">NCTC12112</strain>
    </source>
</reference>
<dbReference type="GeneID" id="78456184"/>
<dbReference type="InterPro" id="IPR001667">
    <property type="entry name" value="DDH_dom"/>
</dbReference>
<proteinExistence type="predicted"/>
<dbReference type="PANTHER" id="PTHR47618">
    <property type="entry name" value="BIFUNCTIONAL OLIGORIBONUCLEASE AND PAP PHOSPHATASE NRNA"/>
    <property type="match status" value="1"/>
</dbReference>
<dbReference type="GO" id="GO:0016787">
    <property type="term" value="F:hydrolase activity"/>
    <property type="evidence" value="ECO:0007669"/>
    <property type="project" value="UniProtKB-KW"/>
</dbReference>
<keyword evidence="3" id="KW-0378">Hydrolase</keyword>
<sequence>MESFLNIKNKIMESKKILITSHVNPDGDAIGAGLALLAGIEKFNNKCEVRFVLQDKTPDRVKFLELERRAEMYDSNKKYDIDLAICVDSAALSRIGNVENAIKNIFTINIDHHISNPKYGDINYVENISSTSEIIYKFLKFLNVEIDINIGESLYTGLVNDTGNFKHDNVTEETFKMAGHLVKIGVNNSKIVREFLNTKSMAAIKFLGQAMYEMKFDEKKRLAYFYLSNKDFMKNGGRKEDTEEIVENLVSYEKAEVSLFLREDAIGVIKGSMRSKHDTDVNVIAGIFGGGGHRKASGFTSNLSAEEIVKIILEKL</sequence>
<dbReference type="Gene3D" id="3.90.1640.10">
    <property type="entry name" value="inorganic pyrophosphatase (n-terminal core)"/>
    <property type="match status" value="1"/>
</dbReference>
<dbReference type="SUPFAM" id="SSF64182">
    <property type="entry name" value="DHH phosphoesterases"/>
    <property type="match status" value="1"/>
</dbReference>
<dbReference type="RefSeq" id="WP_005982336.1">
    <property type="nucleotide sequence ID" value="NZ_CABKNW010000006.1"/>
</dbReference>
<dbReference type="EMBL" id="LS483487">
    <property type="protein sequence ID" value="SQJ02979.1"/>
    <property type="molecule type" value="Genomic_DNA"/>
</dbReference>
<dbReference type="Proteomes" id="UP000249008">
    <property type="component" value="Chromosome 1"/>
</dbReference>
<accession>A0AAX2JCN0</accession>
<dbReference type="AlphaFoldDB" id="A0AAX2JCN0"/>
<gene>
    <name evidence="3" type="primary">nrnA</name>
    <name evidence="3" type="ORF">NCTC12112_01628</name>
</gene>
<dbReference type="InterPro" id="IPR038763">
    <property type="entry name" value="DHH_sf"/>
</dbReference>
<evidence type="ECO:0000259" key="1">
    <source>
        <dbReference type="Pfam" id="PF01368"/>
    </source>
</evidence>
<dbReference type="KEGG" id="ful:C4N20_15255"/>
<dbReference type="GO" id="GO:0003676">
    <property type="term" value="F:nucleic acid binding"/>
    <property type="evidence" value="ECO:0007669"/>
    <property type="project" value="InterPro"/>
</dbReference>